<evidence type="ECO:0000313" key="6">
    <source>
        <dbReference type="Ensembl" id="ENSLBEP00000021480.1"/>
    </source>
</evidence>
<evidence type="ECO:0000256" key="1">
    <source>
        <dbReference type="ARBA" id="ARBA00004613"/>
    </source>
</evidence>
<reference evidence="6" key="1">
    <citation type="submission" date="2025-08" db="UniProtKB">
        <authorList>
            <consortium name="Ensembl"/>
        </authorList>
    </citation>
    <scope>IDENTIFICATION</scope>
</reference>
<reference evidence="6" key="2">
    <citation type="submission" date="2025-09" db="UniProtKB">
        <authorList>
            <consortium name="Ensembl"/>
        </authorList>
    </citation>
    <scope>IDENTIFICATION</scope>
</reference>
<keyword evidence="2" id="KW-0964">Secreted</keyword>
<evidence type="ECO:0000256" key="4">
    <source>
        <dbReference type="ARBA" id="ARBA00023180"/>
    </source>
</evidence>
<feature type="domain" description="WxxW" evidence="5">
    <location>
        <begin position="32"/>
        <end position="115"/>
    </location>
</feature>
<dbReference type="InterPro" id="IPR039675">
    <property type="entry name" value="CILP1/CILP2"/>
</dbReference>
<organism evidence="6 7">
    <name type="scientific">Labrus bergylta</name>
    <name type="common">ballan wrasse</name>
    <dbReference type="NCBI Taxonomy" id="56723"/>
    <lineage>
        <taxon>Eukaryota</taxon>
        <taxon>Metazoa</taxon>
        <taxon>Chordata</taxon>
        <taxon>Craniata</taxon>
        <taxon>Vertebrata</taxon>
        <taxon>Euteleostomi</taxon>
        <taxon>Actinopterygii</taxon>
        <taxon>Neopterygii</taxon>
        <taxon>Teleostei</taxon>
        <taxon>Neoteleostei</taxon>
        <taxon>Acanthomorphata</taxon>
        <taxon>Eupercaria</taxon>
        <taxon>Labriformes</taxon>
        <taxon>Labridae</taxon>
        <taxon>Labrus</taxon>
    </lineage>
</organism>
<evidence type="ECO:0000256" key="3">
    <source>
        <dbReference type="ARBA" id="ARBA00022729"/>
    </source>
</evidence>
<proteinExistence type="predicted"/>
<evidence type="ECO:0000259" key="5">
    <source>
        <dbReference type="Pfam" id="PF13330"/>
    </source>
</evidence>
<dbReference type="STRING" id="56723.ENSLBEP00000021480"/>
<dbReference type="Pfam" id="PF13330">
    <property type="entry name" value="Mucin2_WxxW"/>
    <property type="match status" value="3"/>
</dbReference>
<protein>
    <recommendedName>
        <fullName evidence="5">WxxW domain-containing protein</fullName>
    </recommendedName>
</protein>
<name>A0A3Q3MMD5_9LABR</name>
<dbReference type="AlphaFoldDB" id="A0A3Q3MMD5"/>
<feature type="domain" description="WxxW" evidence="5">
    <location>
        <begin position="127"/>
        <end position="199"/>
    </location>
</feature>
<evidence type="ECO:0000256" key="2">
    <source>
        <dbReference type="ARBA" id="ARBA00022525"/>
    </source>
</evidence>
<dbReference type="Ensembl" id="ENSLBET00000022632.1">
    <property type="protein sequence ID" value="ENSLBEP00000021480.1"/>
    <property type="gene ID" value="ENSLBEG00000016500.1"/>
</dbReference>
<evidence type="ECO:0000313" key="7">
    <source>
        <dbReference type="Proteomes" id="UP000261660"/>
    </source>
</evidence>
<keyword evidence="3" id="KW-0732">Signal</keyword>
<dbReference type="InterPro" id="IPR025155">
    <property type="entry name" value="WxxW_domain"/>
</dbReference>
<sequence length="231" mass="26441">MCHDYRVRFLCAPEFCSQEGSPTTTTTSTRCWTHWFDRDNPSGSGDWETLPYLKRENPGNICDNPLQIEVQTTTGLSLASTGDVITVADAATGFICKNSEQTHGMCHDYRVRFLCAPEFCSQEGRCWTHWFDRDNPSGSGDWETLPYLKRENPGNICDNPLQIEVQTTTGLTDAATGFICKNSEQTHGMCHDYRVRFLCACLYYNDTVVFVFWKRSTCLSDMKKQTNRRQY</sequence>
<dbReference type="GO" id="GO:0005576">
    <property type="term" value="C:extracellular region"/>
    <property type="evidence" value="ECO:0007669"/>
    <property type="project" value="UniProtKB-SubCell"/>
</dbReference>
<keyword evidence="4" id="KW-0325">Glycoprotein</keyword>
<dbReference type="Proteomes" id="UP000261660">
    <property type="component" value="Unplaced"/>
</dbReference>
<dbReference type="PANTHER" id="PTHR15031:SF4">
    <property type="entry name" value="CARTILAGE INTERMEDIATE LAYER PROTEIN 1"/>
    <property type="match status" value="1"/>
</dbReference>
<keyword evidence="7" id="KW-1185">Reference proteome</keyword>
<accession>A0A3Q3MMD5</accession>
<dbReference type="InParanoid" id="A0A3Q3MMD5"/>
<dbReference type="GeneTree" id="ENSGT00390000008152"/>
<dbReference type="PANTHER" id="PTHR15031">
    <property type="entry name" value="CARTILAGE INTERMEDIATE LAYER PROTEIN CLIP"/>
    <property type="match status" value="1"/>
</dbReference>
<feature type="domain" description="WxxW" evidence="5">
    <location>
        <begin position="1"/>
        <end position="11"/>
    </location>
</feature>
<comment type="subcellular location">
    <subcellularLocation>
        <location evidence="1">Secreted</location>
    </subcellularLocation>
</comment>